<reference evidence="10" key="1">
    <citation type="submission" date="2017-02" db="EMBL/GenBank/DDBJ databases">
        <authorList>
            <person name="Varghese N."/>
            <person name="Submissions S."/>
        </authorList>
    </citation>
    <scope>NUCLEOTIDE SEQUENCE [LARGE SCALE GENOMIC DNA]</scope>
    <source>
        <strain evidence="10">9H-4</strain>
    </source>
</reference>
<gene>
    <name evidence="9" type="ORF">SAMN06295964_2823</name>
</gene>
<protein>
    <submittedName>
        <fullName evidence="9">Cell division protein FtsQ</fullName>
    </submittedName>
</protein>
<keyword evidence="10" id="KW-1185">Reference proteome</keyword>
<evidence type="ECO:0000256" key="5">
    <source>
        <dbReference type="ARBA" id="ARBA00022989"/>
    </source>
</evidence>
<evidence type="ECO:0000313" key="9">
    <source>
        <dbReference type="EMBL" id="SKB09672.1"/>
    </source>
</evidence>
<dbReference type="PROSITE" id="PS51779">
    <property type="entry name" value="POTRA"/>
    <property type="match status" value="1"/>
</dbReference>
<dbReference type="GO" id="GO:0005886">
    <property type="term" value="C:plasma membrane"/>
    <property type="evidence" value="ECO:0007669"/>
    <property type="project" value="TreeGrafter"/>
</dbReference>
<feature type="domain" description="POTRA" evidence="8">
    <location>
        <begin position="43"/>
        <end position="111"/>
    </location>
</feature>
<dbReference type="Pfam" id="PF08478">
    <property type="entry name" value="POTRA_1"/>
    <property type="match status" value="1"/>
</dbReference>
<dbReference type="Proteomes" id="UP000191040">
    <property type="component" value="Chromosome I"/>
</dbReference>
<evidence type="ECO:0000256" key="6">
    <source>
        <dbReference type="ARBA" id="ARBA00023136"/>
    </source>
</evidence>
<keyword evidence="7" id="KW-0131">Cell cycle</keyword>
<dbReference type="PANTHER" id="PTHR37820:SF1">
    <property type="entry name" value="CELL DIVISION PROTEIN FTSQ"/>
    <property type="match status" value="1"/>
</dbReference>
<dbReference type="STRING" id="1736691.SAMN06295964_2823"/>
<dbReference type="PANTHER" id="PTHR37820">
    <property type="entry name" value="CELL DIVISION PROTEIN DIVIB"/>
    <property type="match status" value="1"/>
</dbReference>
<sequence>MSDRFAEKLRLKRRRSRWRIAGVVLLVLVVAGAVWAIWFSSVFESREVTVSGTEHVPVDRVVRTAEVPLGTPVLRVDTDAIAERVATLKPVESVKVERDLPHTIRIVVTERDAVAWVDRSGTPWAVDPSGVIYRPLNSRPRHLPELDVDIEDRRVVAATARVAADIAAGDRDLLGDTDTITAETRDSIELALSKDRTVVWGSAEEAQAKLSVLRPLLQIDARSYDVSAPERPTTLE</sequence>
<keyword evidence="4" id="KW-0812">Transmembrane</keyword>
<evidence type="ECO:0000256" key="3">
    <source>
        <dbReference type="ARBA" id="ARBA00022618"/>
    </source>
</evidence>
<evidence type="ECO:0000256" key="4">
    <source>
        <dbReference type="ARBA" id="ARBA00022692"/>
    </source>
</evidence>
<evidence type="ECO:0000256" key="1">
    <source>
        <dbReference type="ARBA" id="ARBA00004370"/>
    </source>
</evidence>
<dbReference type="InterPro" id="IPR013685">
    <property type="entry name" value="POTRA_FtsQ_type"/>
</dbReference>
<keyword evidence="2" id="KW-1003">Cell membrane</keyword>
<comment type="subcellular location">
    <subcellularLocation>
        <location evidence="1">Membrane</location>
    </subcellularLocation>
</comment>
<dbReference type="RefSeq" id="WP_078700736.1">
    <property type="nucleotide sequence ID" value="NZ_LT796768.1"/>
</dbReference>
<name>A0A1T4Z6L9_9ACTN</name>
<organism evidence="9 10">
    <name type="scientific">Aeromicrobium choanae</name>
    <dbReference type="NCBI Taxonomy" id="1736691"/>
    <lineage>
        <taxon>Bacteria</taxon>
        <taxon>Bacillati</taxon>
        <taxon>Actinomycetota</taxon>
        <taxon>Actinomycetes</taxon>
        <taxon>Propionibacteriales</taxon>
        <taxon>Nocardioidaceae</taxon>
        <taxon>Aeromicrobium</taxon>
    </lineage>
</organism>
<dbReference type="EMBL" id="LT796768">
    <property type="protein sequence ID" value="SKB09672.1"/>
    <property type="molecule type" value="Genomic_DNA"/>
</dbReference>
<dbReference type="GO" id="GO:0051301">
    <property type="term" value="P:cell division"/>
    <property type="evidence" value="ECO:0007669"/>
    <property type="project" value="UniProtKB-KW"/>
</dbReference>
<dbReference type="OrthoDB" id="9790760at2"/>
<dbReference type="Gene3D" id="3.10.20.310">
    <property type="entry name" value="membrane protein fhac"/>
    <property type="match status" value="1"/>
</dbReference>
<accession>A0A1T4Z6L9</accession>
<keyword evidence="5" id="KW-1133">Transmembrane helix</keyword>
<dbReference type="InterPro" id="IPR050487">
    <property type="entry name" value="FtsQ_DivIB"/>
</dbReference>
<keyword evidence="3 9" id="KW-0132">Cell division</keyword>
<proteinExistence type="predicted"/>
<evidence type="ECO:0000256" key="7">
    <source>
        <dbReference type="ARBA" id="ARBA00023306"/>
    </source>
</evidence>
<evidence type="ECO:0000313" key="10">
    <source>
        <dbReference type="Proteomes" id="UP000191040"/>
    </source>
</evidence>
<keyword evidence="6" id="KW-0472">Membrane</keyword>
<dbReference type="AlphaFoldDB" id="A0A1T4Z6L9"/>
<evidence type="ECO:0000256" key="2">
    <source>
        <dbReference type="ARBA" id="ARBA00022475"/>
    </source>
</evidence>
<evidence type="ECO:0000259" key="8">
    <source>
        <dbReference type="PROSITE" id="PS51779"/>
    </source>
</evidence>
<dbReference type="InterPro" id="IPR034746">
    <property type="entry name" value="POTRA"/>
</dbReference>